<feature type="region of interest" description="Disordered" evidence="1">
    <location>
        <begin position="350"/>
        <end position="444"/>
    </location>
</feature>
<keyword evidence="4" id="KW-1185">Reference proteome</keyword>
<evidence type="ECO:0000313" key="4">
    <source>
        <dbReference type="Proteomes" id="UP000015241"/>
    </source>
</evidence>
<evidence type="ECO:0000256" key="1">
    <source>
        <dbReference type="SAM" id="MobiDB-lite"/>
    </source>
</evidence>
<dbReference type="InterPro" id="IPR045036">
    <property type="entry name" value="Spartin-like"/>
</dbReference>
<dbReference type="Proteomes" id="UP000015241">
    <property type="component" value="Unassembled WGS sequence"/>
</dbReference>
<accession>S8E5Z8</accession>
<evidence type="ECO:0000259" key="2">
    <source>
        <dbReference type="Pfam" id="PF06911"/>
    </source>
</evidence>
<dbReference type="Pfam" id="PF06911">
    <property type="entry name" value="Senescence"/>
    <property type="match status" value="2"/>
</dbReference>
<feature type="domain" description="Senescence" evidence="2">
    <location>
        <begin position="452"/>
        <end position="522"/>
    </location>
</feature>
<dbReference type="eggNOG" id="ENOG502S3WR">
    <property type="taxonomic scope" value="Eukaryota"/>
</dbReference>
<dbReference type="STRING" id="743788.S8E5Z8"/>
<dbReference type="InterPro" id="IPR009686">
    <property type="entry name" value="Senescence/spartin_C"/>
</dbReference>
<dbReference type="PANTHER" id="PTHR21068:SF43">
    <property type="entry name" value="SPARTIN"/>
    <property type="match status" value="1"/>
</dbReference>
<dbReference type="OrthoDB" id="20821at2759"/>
<protein>
    <recommendedName>
        <fullName evidence="2">Senescence domain-containing protein</fullName>
    </recommendedName>
</protein>
<dbReference type="PANTHER" id="PTHR21068">
    <property type="entry name" value="SPARTIN"/>
    <property type="match status" value="1"/>
</dbReference>
<feature type="compositionally biased region" description="Low complexity" evidence="1">
    <location>
        <begin position="423"/>
        <end position="435"/>
    </location>
</feature>
<gene>
    <name evidence="3" type="ORF">FOMPIDRAFT_1030594</name>
</gene>
<dbReference type="GO" id="GO:0005886">
    <property type="term" value="C:plasma membrane"/>
    <property type="evidence" value="ECO:0007669"/>
    <property type="project" value="TreeGrafter"/>
</dbReference>
<organism evidence="3 4">
    <name type="scientific">Fomitopsis schrenkii</name>
    <name type="common">Brown rot fungus</name>
    <dbReference type="NCBI Taxonomy" id="2126942"/>
    <lineage>
        <taxon>Eukaryota</taxon>
        <taxon>Fungi</taxon>
        <taxon>Dikarya</taxon>
        <taxon>Basidiomycota</taxon>
        <taxon>Agaricomycotina</taxon>
        <taxon>Agaricomycetes</taxon>
        <taxon>Polyporales</taxon>
        <taxon>Fomitopsis</taxon>
    </lineage>
</organism>
<dbReference type="InParanoid" id="S8E5Z8"/>
<feature type="compositionally biased region" description="Pro residues" evidence="1">
    <location>
        <begin position="406"/>
        <end position="422"/>
    </location>
</feature>
<dbReference type="EMBL" id="KE504151">
    <property type="protein sequence ID" value="EPT00098.1"/>
    <property type="molecule type" value="Genomic_DNA"/>
</dbReference>
<evidence type="ECO:0000313" key="3">
    <source>
        <dbReference type="EMBL" id="EPT00098.1"/>
    </source>
</evidence>
<name>S8E5Z8_FOMSC</name>
<proteinExistence type="predicted"/>
<dbReference type="GO" id="GO:0051301">
    <property type="term" value="P:cell division"/>
    <property type="evidence" value="ECO:0007669"/>
    <property type="project" value="TreeGrafter"/>
</dbReference>
<dbReference type="HOGENOM" id="CLU_535408_0_0_1"/>
<dbReference type="AlphaFoldDB" id="S8E5Z8"/>
<sequence length="558" mass="59163">MSDASVPANILLAVPEATLRTQSTPTAGTVYLQYLSVTTPPESVPVASEANRSVYLVVRLNDVEFPIDPSRPIARHITPDGTHVYTFTLDGPAAQSLGLKGDSVPISLSLMGLPDPARKDAIETFDQILGQYAGWEGVSGDVQQPTGLNMQEDAGKPADLRGRLVLMDESTGEMVGEVPNQLPIHEDPALEGIDKTEGAKDVAHAAPVVLELPPDLYDAYTGQQPSEAESVAAAELSEAREIFVRAVPPEQQDWIMKSASLVSRGIDSSTSLLVRGMSSASQYYIKHSTPYSPNTPDGKRVPPSRMATLLTHPTTHTALGYAHTASGHAARVSAKTVELVQGMISRAMSARSKTATSAPPQPVCPAPVGSPTSTPNLAPVVPYSTYPLPSSEKPPLPPRRDGSKSPAPPLPPRSPSKSPAPLPASHSPPSNAAAGPSPPPLPLRTRDRLALSANLVLAAVDESTTRLLDAGTAQLGVVVGHRYGPGVARSTTLAAGTARNVVLVYVDVRGFARRAIIKRVGKEFVKGRVASFRTRRQSPLRRNNTVWNYMSSGNPTRK</sequence>
<feature type="domain" description="Senescence" evidence="2">
    <location>
        <begin position="253"/>
        <end position="356"/>
    </location>
</feature>
<reference evidence="3 4" key="1">
    <citation type="journal article" date="2012" name="Science">
        <title>The Paleozoic origin of enzymatic lignin decomposition reconstructed from 31 fungal genomes.</title>
        <authorList>
            <person name="Floudas D."/>
            <person name="Binder M."/>
            <person name="Riley R."/>
            <person name="Barry K."/>
            <person name="Blanchette R.A."/>
            <person name="Henrissat B."/>
            <person name="Martinez A.T."/>
            <person name="Otillar R."/>
            <person name="Spatafora J.W."/>
            <person name="Yadav J.S."/>
            <person name="Aerts A."/>
            <person name="Benoit I."/>
            <person name="Boyd A."/>
            <person name="Carlson A."/>
            <person name="Copeland A."/>
            <person name="Coutinho P.M."/>
            <person name="de Vries R.P."/>
            <person name="Ferreira P."/>
            <person name="Findley K."/>
            <person name="Foster B."/>
            <person name="Gaskell J."/>
            <person name="Glotzer D."/>
            <person name="Gorecki P."/>
            <person name="Heitman J."/>
            <person name="Hesse C."/>
            <person name="Hori C."/>
            <person name="Igarashi K."/>
            <person name="Jurgens J.A."/>
            <person name="Kallen N."/>
            <person name="Kersten P."/>
            <person name="Kohler A."/>
            <person name="Kuees U."/>
            <person name="Kumar T.K.A."/>
            <person name="Kuo A."/>
            <person name="LaButti K."/>
            <person name="Larrondo L.F."/>
            <person name="Lindquist E."/>
            <person name="Ling A."/>
            <person name="Lombard V."/>
            <person name="Lucas S."/>
            <person name="Lundell T."/>
            <person name="Martin R."/>
            <person name="McLaughlin D.J."/>
            <person name="Morgenstern I."/>
            <person name="Morin E."/>
            <person name="Murat C."/>
            <person name="Nagy L.G."/>
            <person name="Nolan M."/>
            <person name="Ohm R.A."/>
            <person name="Patyshakuliyeva A."/>
            <person name="Rokas A."/>
            <person name="Ruiz-Duenas F.J."/>
            <person name="Sabat G."/>
            <person name="Salamov A."/>
            <person name="Samejima M."/>
            <person name="Schmutz J."/>
            <person name="Slot J.C."/>
            <person name="St John F."/>
            <person name="Stenlid J."/>
            <person name="Sun H."/>
            <person name="Sun S."/>
            <person name="Syed K."/>
            <person name="Tsang A."/>
            <person name="Wiebenga A."/>
            <person name="Young D."/>
            <person name="Pisabarro A."/>
            <person name="Eastwood D.C."/>
            <person name="Martin F."/>
            <person name="Cullen D."/>
            <person name="Grigoriev I.V."/>
            <person name="Hibbett D.S."/>
        </authorList>
    </citation>
    <scope>NUCLEOTIDE SEQUENCE</scope>
    <source>
        <strain evidence="4">FP-58527</strain>
    </source>
</reference>